<dbReference type="EMBL" id="GFPF01008500">
    <property type="protein sequence ID" value="MAA19646.1"/>
    <property type="molecule type" value="Transcribed_RNA"/>
</dbReference>
<accession>A0A224YPY8</accession>
<dbReference type="GO" id="GO:0001517">
    <property type="term" value="F:N-acetylglucosamine 6-O-sulfotransferase activity"/>
    <property type="evidence" value="ECO:0007669"/>
    <property type="project" value="TreeGrafter"/>
</dbReference>
<reference evidence="1" key="1">
    <citation type="journal article" date="2017" name="Parasit. Vectors">
        <title>Sialotranscriptomics of Rhipicephalus zambeziensis reveals intricate expression profiles of secretory proteins and suggests tight temporal transcriptional regulation during blood-feeding.</title>
        <authorList>
            <person name="de Castro M.H."/>
            <person name="de Klerk D."/>
            <person name="Pienaar R."/>
            <person name="Rees D.J.G."/>
            <person name="Mans B.J."/>
        </authorList>
    </citation>
    <scope>NUCLEOTIDE SEQUENCE</scope>
    <source>
        <tissue evidence="1">Salivary glands</tissue>
    </source>
</reference>
<dbReference type="Pfam" id="PF13469">
    <property type="entry name" value="Sulfotransfer_3"/>
    <property type="match status" value="1"/>
</dbReference>
<name>A0A224YPY8_9ACAR</name>
<organism evidence="1">
    <name type="scientific">Rhipicephalus zambeziensis</name>
    <dbReference type="NCBI Taxonomy" id="60191"/>
    <lineage>
        <taxon>Eukaryota</taxon>
        <taxon>Metazoa</taxon>
        <taxon>Ecdysozoa</taxon>
        <taxon>Arthropoda</taxon>
        <taxon>Chelicerata</taxon>
        <taxon>Arachnida</taxon>
        <taxon>Acari</taxon>
        <taxon>Parasitiformes</taxon>
        <taxon>Ixodida</taxon>
        <taxon>Ixodoidea</taxon>
        <taxon>Ixodidae</taxon>
        <taxon>Rhipicephalinae</taxon>
        <taxon>Rhipicephalus</taxon>
        <taxon>Rhipicephalus</taxon>
    </lineage>
</organism>
<dbReference type="GO" id="GO:0006044">
    <property type="term" value="P:N-acetylglucosamine metabolic process"/>
    <property type="evidence" value="ECO:0007669"/>
    <property type="project" value="TreeGrafter"/>
</dbReference>
<dbReference type="AlphaFoldDB" id="A0A224YPY8"/>
<sequence length="387" mass="43442">MQERRCVLLTAAALLLILGNIVCMWKVFHSMNSCDEPHYGKHSETVKGPLIEDDALNETLPAAFTAALQAYPVVPTSLVKRLLIVTYHQPGVTLLGKLLTHVPRTFLHFEPFALFTQGGRIRPSKERYALELLDELARCRLWKVPLYAISLDGSGGSYKFNRFLADVCQGGDSCSSPSYVSSLCLRAETQAFEVKRLSVSQVTGWIRRNTDIAESVRVIHLVRDPREIYASRRDLDSCGAGDSCISAKALCSQMRSDLRAFEDLENQMGRNKICRLRIEDLSSDPVNQTKKLFARLGLDLHPNVLSFLRRQETGIVTKLGKQHQTTSNASTLGDSWKTRLPKNIIREIEEMCGDVLLKLDYERVFHSVNSAEQSNLAQIPPPPIFAR</sequence>
<dbReference type="SUPFAM" id="SSF52540">
    <property type="entry name" value="P-loop containing nucleoside triphosphate hydrolases"/>
    <property type="match status" value="1"/>
</dbReference>
<dbReference type="GO" id="GO:0006790">
    <property type="term" value="P:sulfur compound metabolic process"/>
    <property type="evidence" value="ECO:0007669"/>
    <property type="project" value="TreeGrafter"/>
</dbReference>
<dbReference type="InterPro" id="IPR027417">
    <property type="entry name" value="P-loop_NTPase"/>
</dbReference>
<dbReference type="Gene3D" id="3.40.50.300">
    <property type="entry name" value="P-loop containing nucleotide triphosphate hydrolases"/>
    <property type="match status" value="1"/>
</dbReference>
<dbReference type="PANTHER" id="PTHR10704:SF44">
    <property type="entry name" value="LD35051P-RELATED"/>
    <property type="match status" value="1"/>
</dbReference>
<dbReference type="PANTHER" id="PTHR10704">
    <property type="entry name" value="CARBOHYDRATE SULFOTRANSFERASE"/>
    <property type="match status" value="1"/>
</dbReference>
<proteinExistence type="predicted"/>
<evidence type="ECO:0000313" key="1">
    <source>
        <dbReference type="EMBL" id="MAA19646.1"/>
    </source>
</evidence>
<dbReference type="InterPro" id="IPR051135">
    <property type="entry name" value="Gal/GlcNAc/GalNAc_ST"/>
</dbReference>
<protein>
    <submittedName>
        <fullName evidence="1">Protein containing Sulfotransfer 1 domain</fullName>
    </submittedName>
</protein>